<dbReference type="Proteomes" id="UP000293441">
    <property type="component" value="Unassembled WGS sequence"/>
</dbReference>
<evidence type="ECO:0000259" key="2">
    <source>
        <dbReference type="Pfam" id="PF24746"/>
    </source>
</evidence>
<name>A0A4R0T007_BIFLL</name>
<organism evidence="3 4">
    <name type="scientific">Bifidobacterium longum subsp. longum</name>
    <dbReference type="NCBI Taxonomy" id="1679"/>
    <lineage>
        <taxon>Bacteria</taxon>
        <taxon>Bacillati</taxon>
        <taxon>Actinomycetota</taxon>
        <taxon>Actinomycetes</taxon>
        <taxon>Bifidobacteriales</taxon>
        <taxon>Bifidobacteriaceae</taxon>
        <taxon>Bifidobacterium</taxon>
    </lineage>
</organism>
<dbReference type="RefSeq" id="WP_131294634.1">
    <property type="nucleotide sequence ID" value="NZ_SHPX01000047.1"/>
</dbReference>
<dbReference type="Pfam" id="PF24746">
    <property type="entry name" value="DUF7694"/>
    <property type="match status" value="1"/>
</dbReference>
<feature type="region of interest" description="Disordered" evidence="1">
    <location>
        <begin position="129"/>
        <end position="151"/>
    </location>
</feature>
<comment type="caution">
    <text evidence="3">The sequence shown here is derived from an EMBL/GenBank/DDBJ whole genome shotgun (WGS) entry which is preliminary data.</text>
</comment>
<proteinExistence type="predicted"/>
<evidence type="ECO:0000313" key="3">
    <source>
        <dbReference type="EMBL" id="TCD95594.1"/>
    </source>
</evidence>
<evidence type="ECO:0000313" key="4">
    <source>
        <dbReference type="Proteomes" id="UP000293441"/>
    </source>
</evidence>
<feature type="compositionally biased region" description="Acidic residues" evidence="1">
    <location>
        <begin position="136"/>
        <end position="145"/>
    </location>
</feature>
<evidence type="ECO:0000256" key="1">
    <source>
        <dbReference type="SAM" id="MobiDB-lite"/>
    </source>
</evidence>
<dbReference type="AlphaFoldDB" id="A0A4R0T007"/>
<accession>A0A4R0T007</accession>
<feature type="domain" description="DUF7694" evidence="2">
    <location>
        <begin position="77"/>
        <end position="122"/>
    </location>
</feature>
<protein>
    <recommendedName>
        <fullName evidence="2">DUF7694 domain-containing protein</fullName>
    </recommendedName>
</protein>
<sequence length="165" mass="19230">MGRWVENEKNRVKSRHMVEQAMDWLDDADEGDSDGRPLRCWRSRDYSAMLFRDQASGLLRLAITRVQFDKYTLEYRDGISWDALQQIKNETMGPDVWAVECYPPQHLVQNVANMRHLWILEEPPAFGWKIPTGEPETTDDADITEGEPYRPAASTQQVFYYEGKS</sequence>
<reference evidence="3 4" key="1">
    <citation type="journal article" date="2018" name="Sci. Rep.">
        <title>Genomic diversity and distribution of Bifidobacterium longum subsp. longum across the human lifespan.</title>
        <authorList>
            <person name="Odamaki T."/>
            <person name="Bottacini F."/>
            <person name="Kato K."/>
            <person name="Mitsuyama E."/>
            <person name="Yoshida K."/>
            <person name="Horigome A."/>
            <person name="Xiao J.Z."/>
            <person name="van Sinderen D."/>
        </authorList>
    </citation>
    <scope>NUCLEOTIDE SEQUENCE [LARGE SCALE GENOMIC DNA]</scope>
    <source>
        <strain evidence="3 4">MCC10015</strain>
    </source>
</reference>
<gene>
    <name evidence="3" type="ORF">MCC10015_1953</name>
</gene>
<dbReference type="EMBL" id="SHPX01000047">
    <property type="protein sequence ID" value="TCD95594.1"/>
    <property type="molecule type" value="Genomic_DNA"/>
</dbReference>
<dbReference type="InterPro" id="IPR056111">
    <property type="entry name" value="DUF7694"/>
</dbReference>